<proteinExistence type="predicted"/>
<gene>
    <name evidence="2" type="primary">106095159</name>
</gene>
<evidence type="ECO:0000256" key="1">
    <source>
        <dbReference type="SAM" id="MobiDB-lite"/>
    </source>
</evidence>
<dbReference type="Proteomes" id="UP000095300">
    <property type="component" value="Unassembled WGS sequence"/>
</dbReference>
<dbReference type="AlphaFoldDB" id="A0A1I8P1J6"/>
<evidence type="ECO:0000313" key="3">
    <source>
        <dbReference type="Proteomes" id="UP000095300"/>
    </source>
</evidence>
<name>A0A1I8P1J6_STOCA</name>
<dbReference type="PANTHER" id="PTHR31025">
    <property type="entry name" value="SI:CH211-196P9.1-RELATED"/>
    <property type="match status" value="1"/>
</dbReference>
<feature type="compositionally biased region" description="Polar residues" evidence="1">
    <location>
        <begin position="145"/>
        <end position="161"/>
    </location>
</feature>
<protein>
    <submittedName>
        <fullName evidence="2">Uncharacterized protein</fullName>
    </submittedName>
</protein>
<evidence type="ECO:0000313" key="2">
    <source>
        <dbReference type="EnsemblMetazoa" id="SCAU003971-PA"/>
    </source>
</evidence>
<feature type="region of interest" description="Disordered" evidence="1">
    <location>
        <begin position="145"/>
        <end position="169"/>
    </location>
</feature>
<dbReference type="VEuPathDB" id="VectorBase:SCAU003971"/>
<dbReference type="PANTHER" id="PTHR31025:SF9">
    <property type="entry name" value="SI:DKEY-286J15.1"/>
    <property type="match status" value="1"/>
</dbReference>
<dbReference type="Pfam" id="PF15992">
    <property type="entry name" value="DUF4769"/>
    <property type="match status" value="2"/>
</dbReference>
<accession>A0A1I8P1J6</accession>
<keyword evidence="3" id="KW-1185">Reference proteome</keyword>
<reference evidence="2" key="1">
    <citation type="submission" date="2020-05" db="UniProtKB">
        <authorList>
            <consortium name="EnsemblMetazoa"/>
        </authorList>
    </citation>
    <scope>IDENTIFICATION</scope>
    <source>
        <strain evidence="2">USDA</strain>
    </source>
</reference>
<sequence length="570" mass="66553">MLLLIMKQSPNHEDKDQQCAPSKSNANMDNLHDVTFFPFEEPEDALRSLLTRWNLLHLFDSLRNENMTIDVLKIMNNEELKELTSNWKMGDRVLFNYHFERWREEINLPITVRKHFTSFGEQLSSVLPVDSGELVLGNVATSLNNLTPRSTGSRSPSNRSLHSVDISPETTEKNRVTVAEILANHRNGQRIIEAYKKHQRLNEEQRNLVITMIGSYFDQRNYHMSLQTSYRLEKEILAMFPSEKVEFYRTERRGRIYTKYQNIKKSSKVFSDDEGDEATGGMGPKSPKIQKVVPEQDASAWVHTLKYANLTCVEFDITWQACSNYRINQIFNECKNITEILNKWPQYLRPQGHKLIDKDFNELFKNYENFNNWGGKMQKLFSFLKKLKHVRDASNKRILESLLAKHAGDDADLFSLKTLWCLHSYLHPTSRFVRRDANGNKNIQRFTVKDSQESFLYVDLSIQSLEKHIESLLQRGESIQPFILAVGDSMFSSIEQCFVYLDGNLLAFDNFLRALDICFKSFHLFNLQYPKASDPFWTFIEAYFYDIDTGSKKSYKINTLLQELRDGREG</sequence>
<dbReference type="EnsemblMetazoa" id="SCAU003971-RA">
    <property type="protein sequence ID" value="SCAU003971-PA"/>
    <property type="gene ID" value="SCAU003971"/>
</dbReference>
<dbReference type="InterPro" id="IPR031934">
    <property type="entry name" value="DUF4769"/>
</dbReference>
<dbReference type="OrthoDB" id="3598281at2759"/>
<organism evidence="2 3">
    <name type="scientific">Stomoxys calcitrans</name>
    <name type="common">Stable fly</name>
    <name type="synonym">Conops calcitrans</name>
    <dbReference type="NCBI Taxonomy" id="35570"/>
    <lineage>
        <taxon>Eukaryota</taxon>
        <taxon>Metazoa</taxon>
        <taxon>Ecdysozoa</taxon>
        <taxon>Arthropoda</taxon>
        <taxon>Hexapoda</taxon>
        <taxon>Insecta</taxon>
        <taxon>Pterygota</taxon>
        <taxon>Neoptera</taxon>
        <taxon>Endopterygota</taxon>
        <taxon>Diptera</taxon>
        <taxon>Brachycera</taxon>
        <taxon>Muscomorpha</taxon>
        <taxon>Muscoidea</taxon>
        <taxon>Muscidae</taxon>
        <taxon>Stomoxys</taxon>
    </lineage>
</organism>